<reference evidence="3" key="1">
    <citation type="submission" date="2020-10" db="EMBL/GenBank/DDBJ databases">
        <authorList>
            <person name="Castelo-Branco R."/>
            <person name="Eusebio N."/>
            <person name="Adriana R."/>
            <person name="Vieira A."/>
            <person name="Brugerolle De Fraissinette N."/>
            <person name="Rezende De Castro R."/>
            <person name="Schneider M.P."/>
            <person name="Vasconcelos V."/>
            <person name="Leao P.N."/>
        </authorList>
    </citation>
    <scope>NUCLEOTIDE SEQUENCE</scope>
    <source>
        <strain evidence="3">LEGE 06105</strain>
    </source>
</reference>
<feature type="compositionally biased region" description="Polar residues" evidence="1">
    <location>
        <begin position="31"/>
        <end position="60"/>
    </location>
</feature>
<evidence type="ECO:0000256" key="1">
    <source>
        <dbReference type="SAM" id="MobiDB-lite"/>
    </source>
</evidence>
<accession>A0A8J7F295</accession>
<keyword evidence="2" id="KW-0732">Signal</keyword>
<dbReference type="RefSeq" id="WP_193922801.1">
    <property type="nucleotide sequence ID" value="NZ_JADEWL010000074.1"/>
</dbReference>
<dbReference type="PROSITE" id="PS51257">
    <property type="entry name" value="PROKAR_LIPOPROTEIN"/>
    <property type="match status" value="1"/>
</dbReference>
<sequence length="290" mass="32120">MKYSVAGIALLSSLFLSQGCLSTTKTEDTSDNQQSQVESVPEQTSRSKQPSANPQNSQATKGKLTIPEKITPNQPIPIKVEIPATVAKANNSNDASKPKQINMVVVSNDLRYFDLAQASYKNNQNIEVKPKFPAPGDYTVFSDYNPSGEKEQVFVEKVSIPGEVPFPTELESFSKTKILSDTKIDLNLSQSDIKAGKKVTLKFDIKQASNNKPVQDLNPYLGQKANLVVIKSSSPLVESDYINIENIKNSSNNQVHFTTKFPQPGTYKLWLQFKRNAQVKTADFWVTVNS</sequence>
<feature type="region of interest" description="Disordered" evidence="1">
    <location>
        <begin position="24"/>
        <end position="70"/>
    </location>
</feature>
<keyword evidence="4" id="KW-1185">Reference proteome</keyword>
<feature type="signal peptide" evidence="2">
    <location>
        <begin position="1"/>
        <end position="22"/>
    </location>
</feature>
<organism evidence="3 4">
    <name type="scientific">Plectonema cf. radiosum LEGE 06105</name>
    <dbReference type="NCBI Taxonomy" id="945769"/>
    <lineage>
        <taxon>Bacteria</taxon>
        <taxon>Bacillati</taxon>
        <taxon>Cyanobacteriota</taxon>
        <taxon>Cyanophyceae</taxon>
        <taxon>Oscillatoriophycideae</taxon>
        <taxon>Oscillatoriales</taxon>
        <taxon>Microcoleaceae</taxon>
        <taxon>Plectonema</taxon>
    </lineage>
</organism>
<evidence type="ECO:0000313" key="3">
    <source>
        <dbReference type="EMBL" id="MBE9214836.1"/>
    </source>
</evidence>
<dbReference type="Proteomes" id="UP000620559">
    <property type="component" value="Unassembled WGS sequence"/>
</dbReference>
<evidence type="ECO:0000313" key="4">
    <source>
        <dbReference type="Proteomes" id="UP000620559"/>
    </source>
</evidence>
<gene>
    <name evidence="3" type="ORF">IQ247_19535</name>
</gene>
<proteinExistence type="predicted"/>
<dbReference type="AlphaFoldDB" id="A0A8J7F295"/>
<name>A0A8J7F295_9CYAN</name>
<feature type="chain" id="PRO_5035213631" evidence="2">
    <location>
        <begin position="23"/>
        <end position="290"/>
    </location>
</feature>
<comment type="caution">
    <text evidence="3">The sequence shown here is derived from an EMBL/GenBank/DDBJ whole genome shotgun (WGS) entry which is preliminary data.</text>
</comment>
<dbReference type="EMBL" id="JADEWL010000074">
    <property type="protein sequence ID" value="MBE9214836.1"/>
    <property type="molecule type" value="Genomic_DNA"/>
</dbReference>
<evidence type="ECO:0000256" key="2">
    <source>
        <dbReference type="SAM" id="SignalP"/>
    </source>
</evidence>
<protein>
    <submittedName>
        <fullName evidence="3">Uncharacterized protein</fullName>
    </submittedName>
</protein>